<evidence type="ECO:0000313" key="1">
    <source>
        <dbReference type="EMBL" id="CUP11231.1"/>
    </source>
</evidence>
<dbReference type="EMBL" id="CZAY01000003">
    <property type="protein sequence ID" value="CUP11231.1"/>
    <property type="molecule type" value="Genomic_DNA"/>
</dbReference>
<reference evidence="1 2" key="1">
    <citation type="submission" date="2015-09" db="EMBL/GenBank/DDBJ databases">
        <authorList>
            <consortium name="Pathogen Informatics"/>
        </authorList>
    </citation>
    <scope>NUCLEOTIDE SEQUENCE [LARGE SCALE GENOMIC DNA]</scope>
    <source>
        <strain evidence="1 2">2789STDY5834914</strain>
    </source>
</reference>
<dbReference type="AlphaFoldDB" id="A0A174KK78"/>
<proteinExistence type="predicted"/>
<dbReference type="Pfam" id="PF08011">
    <property type="entry name" value="PDDEXK_9"/>
    <property type="match status" value="1"/>
</dbReference>
<dbReference type="Proteomes" id="UP000095485">
    <property type="component" value="Unassembled WGS sequence"/>
</dbReference>
<evidence type="ECO:0000313" key="2">
    <source>
        <dbReference type="Proteomes" id="UP000095485"/>
    </source>
</evidence>
<accession>A0A174KK78</accession>
<name>A0A174KK78_9FIRM</name>
<gene>
    <name evidence="1" type="ORF">ERS852526_00444</name>
</gene>
<sequence>MKYAEDGDLERACTEALQQIEEKDYMARLKQDGMRQFIKYGIACYKKDCKVMIGDDSDNT</sequence>
<dbReference type="InterPro" id="IPR012547">
    <property type="entry name" value="PDDEXK_9"/>
</dbReference>
<organism evidence="1 2">
    <name type="scientific">Dorea longicatena</name>
    <dbReference type="NCBI Taxonomy" id="88431"/>
    <lineage>
        <taxon>Bacteria</taxon>
        <taxon>Bacillati</taxon>
        <taxon>Bacillota</taxon>
        <taxon>Clostridia</taxon>
        <taxon>Lachnospirales</taxon>
        <taxon>Lachnospiraceae</taxon>
        <taxon>Dorea</taxon>
    </lineage>
</organism>
<protein>
    <submittedName>
        <fullName evidence="1">Uncharacterized protein</fullName>
    </submittedName>
</protein>